<keyword evidence="1" id="KW-0175">Coiled coil</keyword>
<feature type="non-terminal residue" evidence="3">
    <location>
        <position position="214"/>
    </location>
</feature>
<feature type="region of interest" description="Disordered" evidence="2">
    <location>
        <begin position="60"/>
        <end position="83"/>
    </location>
</feature>
<comment type="caution">
    <text evidence="3">The sequence shown here is derived from an EMBL/GenBank/DDBJ whole genome shotgun (WGS) entry which is preliminary data.</text>
</comment>
<accession>A0A813DCH9</accession>
<organism evidence="3 4">
    <name type="scientific">Polarella glacialis</name>
    <name type="common">Dinoflagellate</name>
    <dbReference type="NCBI Taxonomy" id="89957"/>
    <lineage>
        <taxon>Eukaryota</taxon>
        <taxon>Sar</taxon>
        <taxon>Alveolata</taxon>
        <taxon>Dinophyceae</taxon>
        <taxon>Suessiales</taxon>
        <taxon>Suessiaceae</taxon>
        <taxon>Polarella</taxon>
    </lineage>
</organism>
<evidence type="ECO:0000256" key="2">
    <source>
        <dbReference type="SAM" id="MobiDB-lite"/>
    </source>
</evidence>
<keyword evidence="4" id="KW-1185">Reference proteome</keyword>
<name>A0A813DCH9_POLGL</name>
<dbReference type="Proteomes" id="UP000654075">
    <property type="component" value="Unassembled WGS sequence"/>
</dbReference>
<feature type="coiled-coil region" evidence="1">
    <location>
        <begin position="84"/>
        <end position="125"/>
    </location>
</feature>
<feature type="compositionally biased region" description="Basic and acidic residues" evidence="2">
    <location>
        <begin position="70"/>
        <end position="83"/>
    </location>
</feature>
<dbReference type="OMA" id="HHANESR"/>
<proteinExistence type="predicted"/>
<reference evidence="3" key="1">
    <citation type="submission" date="2021-02" db="EMBL/GenBank/DDBJ databases">
        <authorList>
            <person name="Dougan E. K."/>
            <person name="Rhodes N."/>
            <person name="Thang M."/>
            <person name="Chan C."/>
        </authorList>
    </citation>
    <scope>NUCLEOTIDE SEQUENCE</scope>
</reference>
<evidence type="ECO:0000313" key="3">
    <source>
        <dbReference type="EMBL" id="CAE8586230.1"/>
    </source>
</evidence>
<sequence>ASTTTSPRCAPLKLPDPAVVSHVAVQHHLDLAKRFQESELARSGLSRELRSLKEALGNSTAAHSRLQAHHGVEVKSRSAAHRERDRGLTKIAELQQALAEALQREGQLQANLAMAEADRARMEELAHVRGHDLSKVQAENTRLLCTNALQSKQLHALQALSCSECVMRAREAHGLREFFATGAASPADGREDAHHWFLKNNSLLAQAPRLRKGR</sequence>
<gene>
    <name evidence="3" type="ORF">PGLA1383_LOCUS5110</name>
</gene>
<evidence type="ECO:0000313" key="4">
    <source>
        <dbReference type="Proteomes" id="UP000654075"/>
    </source>
</evidence>
<dbReference type="AlphaFoldDB" id="A0A813DCH9"/>
<protein>
    <submittedName>
        <fullName evidence="3">Uncharacterized protein</fullName>
    </submittedName>
</protein>
<dbReference type="EMBL" id="CAJNNV010001967">
    <property type="protein sequence ID" value="CAE8586230.1"/>
    <property type="molecule type" value="Genomic_DNA"/>
</dbReference>
<evidence type="ECO:0000256" key="1">
    <source>
        <dbReference type="SAM" id="Coils"/>
    </source>
</evidence>